<reference evidence="1" key="1">
    <citation type="journal article" date="2014" name="Nat. Commun.">
        <title>The tobacco genome sequence and its comparison with those of tomato and potato.</title>
        <authorList>
            <person name="Sierro N."/>
            <person name="Battey J.N."/>
            <person name="Ouadi S."/>
            <person name="Bakaher N."/>
            <person name="Bovet L."/>
            <person name="Willig A."/>
            <person name="Goepfert S."/>
            <person name="Peitsch M.C."/>
            <person name="Ivanov N.V."/>
        </authorList>
    </citation>
    <scope>NUCLEOTIDE SEQUENCE [LARGE SCALE GENOMIC DNA]</scope>
</reference>
<dbReference type="Proteomes" id="UP000790787">
    <property type="component" value="Chromosome 24"/>
</dbReference>
<reference evidence="2" key="2">
    <citation type="submission" date="2025-08" db="UniProtKB">
        <authorList>
            <consortium name="RefSeq"/>
        </authorList>
    </citation>
    <scope>IDENTIFICATION</scope>
    <source>
        <tissue evidence="2">Leaf</tissue>
    </source>
</reference>
<accession>A0AC58U2U2</accession>
<keyword evidence="1" id="KW-1185">Reference proteome</keyword>
<evidence type="ECO:0000313" key="1">
    <source>
        <dbReference type="Proteomes" id="UP000790787"/>
    </source>
</evidence>
<sequence>MQCPKNDVEQKEMESIPYFSIVGSLMYAQTCTRPDISFAIGMLGRYQSNPKIDHWKATKKVLRYLKGTKDYMLMYRRSKHLEVVGYSDSDFAGCVDTRKSTFGYLFQLAEGATSWKSAKRFVIATSTMEAEFVACFEATIHALWLRNFISGLGVVDTITKPLKIYCDNSGAVFFSKNDKYSKGAKHMELKYFTVKEEVQKQRVSLEHIRTDLMITDPS</sequence>
<gene>
    <name evidence="2" type="primary">LOC142178344</name>
</gene>
<dbReference type="RefSeq" id="XP_075103780.1">
    <property type="nucleotide sequence ID" value="XM_075247679.1"/>
</dbReference>
<organism evidence="1 2">
    <name type="scientific">Nicotiana tabacum</name>
    <name type="common">Common tobacco</name>
    <dbReference type="NCBI Taxonomy" id="4097"/>
    <lineage>
        <taxon>Eukaryota</taxon>
        <taxon>Viridiplantae</taxon>
        <taxon>Streptophyta</taxon>
        <taxon>Embryophyta</taxon>
        <taxon>Tracheophyta</taxon>
        <taxon>Spermatophyta</taxon>
        <taxon>Magnoliopsida</taxon>
        <taxon>eudicotyledons</taxon>
        <taxon>Gunneridae</taxon>
        <taxon>Pentapetalae</taxon>
        <taxon>asterids</taxon>
        <taxon>lamiids</taxon>
        <taxon>Solanales</taxon>
        <taxon>Solanaceae</taxon>
        <taxon>Nicotianoideae</taxon>
        <taxon>Nicotianeae</taxon>
        <taxon>Nicotiana</taxon>
    </lineage>
</organism>
<proteinExistence type="predicted"/>
<name>A0AC58U2U2_TOBAC</name>
<evidence type="ECO:0000313" key="2">
    <source>
        <dbReference type="RefSeq" id="XP_075103780.1"/>
    </source>
</evidence>
<protein>
    <submittedName>
        <fullName evidence="2">Secreted RxLR effector protein 161-like</fullName>
    </submittedName>
</protein>